<dbReference type="VEuPathDB" id="FungiDB:G647_08266"/>
<comment type="caution">
    <text evidence="7">The sequence shown here is derived from an EMBL/GenBank/DDBJ whole genome shotgun (WGS) entry which is preliminary data.</text>
</comment>
<evidence type="ECO:0000256" key="4">
    <source>
        <dbReference type="ARBA" id="ARBA00023242"/>
    </source>
</evidence>
<dbReference type="GO" id="GO:0006260">
    <property type="term" value="P:DNA replication"/>
    <property type="evidence" value="ECO:0007669"/>
    <property type="project" value="UniProtKB-KW"/>
</dbReference>
<sequence>MPAIELLIPSSRTARTGTNSLPPLLQTPSGLAVVEIQGTIHGPFQDPTPEDEDQVPTTRQIGRLEFPLYNPDASNDDGKWMKKVYLYVGKHQRLTGEVKKLGKPLAVIQKVDHSSGDHRDADSDLNLGEPNQELLEIVEIIKFKVLFSTRPEPVGE</sequence>
<dbReference type="GO" id="GO:0003677">
    <property type="term" value="F:DNA binding"/>
    <property type="evidence" value="ECO:0007669"/>
    <property type="project" value="UniProtKB-KW"/>
</dbReference>
<organism evidence="7 8">
    <name type="scientific">Cladophialophora carrionii</name>
    <dbReference type="NCBI Taxonomy" id="86049"/>
    <lineage>
        <taxon>Eukaryota</taxon>
        <taxon>Fungi</taxon>
        <taxon>Dikarya</taxon>
        <taxon>Ascomycota</taxon>
        <taxon>Pezizomycotina</taxon>
        <taxon>Eurotiomycetes</taxon>
        <taxon>Chaetothyriomycetidae</taxon>
        <taxon>Chaetothyriales</taxon>
        <taxon>Herpotrichiellaceae</taxon>
        <taxon>Cladophialophora</taxon>
    </lineage>
</organism>
<dbReference type="AlphaFoldDB" id="A0A1C1CHV3"/>
<evidence type="ECO:0000313" key="7">
    <source>
        <dbReference type="EMBL" id="OCT48114.1"/>
    </source>
</evidence>
<dbReference type="InterPro" id="IPR018607">
    <property type="entry name" value="Ctf8"/>
</dbReference>
<comment type="similarity">
    <text evidence="6">Belongs to the CTF8 family.</text>
</comment>
<dbReference type="VEuPathDB" id="FungiDB:CLCR_04406"/>
<dbReference type="GO" id="GO:0007064">
    <property type="term" value="P:mitotic sister chromatid cohesion"/>
    <property type="evidence" value="ECO:0007669"/>
    <property type="project" value="InterPro"/>
</dbReference>
<dbReference type="Proteomes" id="UP000094526">
    <property type="component" value="Unassembled WGS sequence"/>
</dbReference>
<evidence type="ECO:0000256" key="2">
    <source>
        <dbReference type="ARBA" id="ARBA00022705"/>
    </source>
</evidence>
<gene>
    <name evidence="7" type="ORF">CLCR_04406</name>
</gene>
<keyword evidence="5" id="KW-0131">Cell cycle</keyword>
<dbReference type="eggNOG" id="KOG4487">
    <property type="taxonomic scope" value="Eukaryota"/>
</dbReference>
<keyword evidence="3" id="KW-0238">DNA-binding</keyword>
<evidence type="ECO:0000256" key="6">
    <source>
        <dbReference type="ARBA" id="ARBA00038447"/>
    </source>
</evidence>
<dbReference type="STRING" id="86049.A0A1C1CHV3"/>
<dbReference type="EMBL" id="LGRB01000012">
    <property type="protein sequence ID" value="OCT48114.1"/>
    <property type="molecule type" value="Genomic_DNA"/>
</dbReference>
<name>A0A1C1CHV3_9EURO</name>
<protein>
    <submittedName>
        <fullName evidence="7">Putative sister chromatid cohesion protein Ctf8</fullName>
    </submittedName>
</protein>
<accession>A0A1C1CHV3</accession>
<comment type="subcellular location">
    <subcellularLocation>
        <location evidence="1">Nucleus</location>
    </subcellularLocation>
</comment>
<proteinExistence type="inferred from homology"/>
<dbReference type="PANTHER" id="PTHR28605">
    <property type="entry name" value="CTF8, CHROMOSOME TRANSMISSION FIDELITY FACTOR 8 HOMOLOG (S. CEREVISIAE)"/>
    <property type="match status" value="1"/>
</dbReference>
<dbReference type="Pfam" id="PF09696">
    <property type="entry name" value="Ctf8"/>
    <property type="match status" value="1"/>
</dbReference>
<evidence type="ECO:0000256" key="3">
    <source>
        <dbReference type="ARBA" id="ARBA00023125"/>
    </source>
</evidence>
<keyword evidence="8" id="KW-1185">Reference proteome</keyword>
<evidence type="ECO:0000256" key="5">
    <source>
        <dbReference type="ARBA" id="ARBA00023306"/>
    </source>
</evidence>
<keyword evidence="2" id="KW-0235">DNA replication</keyword>
<dbReference type="PANTHER" id="PTHR28605:SF1">
    <property type="entry name" value="CHROMOSOME TRANSMISSION FIDELITY FACTOR 8"/>
    <property type="match status" value="1"/>
</dbReference>
<reference evidence="8" key="1">
    <citation type="submission" date="2015-07" db="EMBL/GenBank/DDBJ databases">
        <authorList>
            <person name="Teixeira M.M."/>
            <person name="Souza R.C."/>
            <person name="Almeida L.G."/>
            <person name="Vicente V.A."/>
            <person name="de Hoog S."/>
            <person name="Bocca A.L."/>
            <person name="de Almeida S.R."/>
            <person name="Vasconcelos A.T."/>
            <person name="Felipe M.S."/>
        </authorList>
    </citation>
    <scope>NUCLEOTIDE SEQUENCE [LARGE SCALE GENOMIC DNA]</scope>
    <source>
        <strain evidence="8">KSF</strain>
    </source>
</reference>
<dbReference type="OrthoDB" id="121932at2759"/>
<evidence type="ECO:0000313" key="8">
    <source>
        <dbReference type="Proteomes" id="UP000094526"/>
    </source>
</evidence>
<evidence type="ECO:0000256" key="1">
    <source>
        <dbReference type="ARBA" id="ARBA00004123"/>
    </source>
</evidence>
<keyword evidence="4" id="KW-0539">Nucleus</keyword>
<dbReference type="GO" id="GO:0031390">
    <property type="term" value="C:Ctf18 RFC-like complex"/>
    <property type="evidence" value="ECO:0007669"/>
    <property type="project" value="InterPro"/>
</dbReference>